<comment type="cofactor">
    <cofactor evidence="1">
        <name>Mo-molybdopterin</name>
        <dbReference type="ChEBI" id="CHEBI:71302"/>
    </cofactor>
</comment>
<dbReference type="GO" id="GO:0005739">
    <property type="term" value="C:mitochondrion"/>
    <property type="evidence" value="ECO:0007669"/>
    <property type="project" value="TreeGrafter"/>
</dbReference>
<dbReference type="GO" id="GO:0006790">
    <property type="term" value="P:sulfur compound metabolic process"/>
    <property type="evidence" value="ECO:0007669"/>
    <property type="project" value="TreeGrafter"/>
</dbReference>
<dbReference type="Pfam" id="PF00174">
    <property type="entry name" value="Oxidored_molyb"/>
    <property type="match status" value="1"/>
</dbReference>
<sequence>MSDLQTEYSVDEPLNREPPLKDLVSSFLTTKNGYDRNHGPIPHLDASKHIVQVDGAVKRQLSLSVDDLKTLTQHEVVCALQCAGNRRHTMRTQIKEVQGVDWYDGAVMNCKWEGPLLKDVLVHAGIDIEESRWKETHVAFACFQVKVQEDDWYGGSIPLDRAMRADAEVVLALKMNAEVLKPNHGFPVRVVVPGVAGARSVKWLDRITVQATESKNFYQQHDYKILPPHIDSAQAAENMWANVPALEEMPVNSVIAVPQPGSITELGSDGCIEVSGYALPSGESGPVVKVEVTADEGIHWVEAELLSDDEHKGKWAWTLWKTRISMEKGKSQRLFSRATDNAGNVQESMTMWNLRGVCYNGYGETRDLAIV</sequence>
<evidence type="ECO:0000259" key="6">
    <source>
        <dbReference type="Pfam" id="PF03404"/>
    </source>
</evidence>
<evidence type="ECO:0000256" key="3">
    <source>
        <dbReference type="ARBA" id="ARBA00022723"/>
    </source>
</evidence>
<keyword evidence="4" id="KW-0560">Oxidoreductase</keyword>
<keyword evidence="8" id="KW-1185">Reference proteome</keyword>
<dbReference type="Gene3D" id="3.90.420.10">
    <property type="entry name" value="Oxidoreductase, molybdopterin-binding domain"/>
    <property type="match status" value="1"/>
</dbReference>
<dbReference type="GO" id="GO:0008482">
    <property type="term" value="F:sulfite oxidase activity"/>
    <property type="evidence" value="ECO:0007669"/>
    <property type="project" value="TreeGrafter"/>
</dbReference>
<dbReference type="PRINTS" id="PR00407">
    <property type="entry name" value="EUMOPTERIN"/>
</dbReference>
<dbReference type="GeneID" id="54483541"/>
<dbReference type="Pfam" id="PF03404">
    <property type="entry name" value="Mo-co_dimer"/>
    <property type="match status" value="1"/>
</dbReference>
<evidence type="ECO:0000256" key="4">
    <source>
        <dbReference type="ARBA" id="ARBA00023002"/>
    </source>
</evidence>
<evidence type="ECO:0000259" key="5">
    <source>
        <dbReference type="Pfam" id="PF00174"/>
    </source>
</evidence>
<dbReference type="PANTHER" id="PTHR19372:SF7">
    <property type="entry name" value="SULFITE OXIDASE, MITOCHONDRIAL"/>
    <property type="match status" value="1"/>
</dbReference>
<feature type="domain" description="Moybdenum cofactor oxidoreductase dimerisation" evidence="6">
    <location>
        <begin position="245"/>
        <end position="362"/>
    </location>
</feature>
<dbReference type="InterPro" id="IPR008335">
    <property type="entry name" value="Mopterin_OxRdtase_euk"/>
</dbReference>
<dbReference type="SUPFAM" id="SSF81296">
    <property type="entry name" value="E set domains"/>
    <property type="match status" value="1"/>
</dbReference>
<dbReference type="EMBL" id="ML996579">
    <property type="protein sequence ID" value="KAF2754738.1"/>
    <property type="molecule type" value="Genomic_DNA"/>
</dbReference>
<dbReference type="AlphaFoldDB" id="A0A6A6VVM5"/>
<protein>
    <submittedName>
        <fullName evidence="7">Sulfite oxidase-like protein</fullName>
    </submittedName>
</protein>
<keyword evidence="2" id="KW-0500">Molybdenum</keyword>
<evidence type="ECO:0000256" key="1">
    <source>
        <dbReference type="ARBA" id="ARBA00001924"/>
    </source>
</evidence>
<evidence type="ECO:0000313" key="7">
    <source>
        <dbReference type="EMBL" id="KAF2754738.1"/>
    </source>
</evidence>
<feature type="domain" description="Oxidoreductase molybdopterin-binding" evidence="5">
    <location>
        <begin position="38"/>
        <end position="218"/>
    </location>
</feature>
<dbReference type="GO" id="GO:0030151">
    <property type="term" value="F:molybdenum ion binding"/>
    <property type="evidence" value="ECO:0007669"/>
    <property type="project" value="InterPro"/>
</dbReference>
<dbReference type="OrthoDB" id="10051395at2759"/>
<organism evidence="7 8">
    <name type="scientific">Pseudovirgaria hyperparasitica</name>
    <dbReference type="NCBI Taxonomy" id="470096"/>
    <lineage>
        <taxon>Eukaryota</taxon>
        <taxon>Fungi</taxon>
        <taxon>Dikarya</taxon>
        <taxon>Ascomycota</taxon>
        <taxon>Pezizomycotina</taxon>
        <taxon>Dothideomycetes</taxon>
        <taxon>Dothideomycetes incertae sedis</taxon>
        <taxon>Acrospermales</taxon>
        <taxon>Acrospermaceae</taxon>
        <taxon>Pseudovirgaria</taxon>
    </lineage>
</organism>
<gene>
    <name evidence="7" type="ORF">EJ05DRAFT_456207</name>
</gene>
<proteinExistence type="predicted"/>
<evidence type="ECO:0000313" key="8">
    <source>
        <dbReference type="Proteomes" id="UP000799437"/>
    </source>
</evidence>
<reference evidence="7" key="1">
    <citation type="journal article" date="2020" name="Stud. Mycol.">
        <title>101 Dothideomycetes genomes: a test case for predicting lifestyles and emergence of pathogens.</title>
        <authorList>
            <person name="Haridas S."/>
            <person name="Albert R."/>
            <person name="Binder M."/>
            <person name="Bloem J."/>
            <person name="Labutti K."/>
            <person name="Salamov A."/>
            <person name="Andreopoulos B."/>
            <person name="Baker S."/>
            <person name="Barry K."/>
            <person name="Bills G."/>
            <person name="Bluhm B."/>
            <person name="Cannon C."/>
            <person name="Castanera R."/>
            <person name="Culley D."/>
            <person name="Daum C."/>
            <person name="Ezra D."/>
            <person name="Gonzalez J."/>
            <person name="Henrissat B."/>
            <person name="Kuo A."/>
            <person name="Liang C."/>
            <person name="Lipzen A."/>
            <person name="Lutzoni F."/>
            <person name="Magnuson J."/>
            <person name="Mondo S."/>
            <person name="Nolan M."/>
            <person name="Ohm R."/>
            <person name="Pangilinan J."/>
            <person name="Park H.-J."/>
            <person name="Ramirez L."/>
            <person name="Alfaro M."/>
            <person name="Sun H."/>
            <person name="Tritt A."/>
            <person name="Yoshinaga Y."/>
            <person name="Zwiers L.-H."/>
            <person name="Turgeon B."/>
            <person name="Goodwin S."/>
            <person name="Spatafora J."/>
            <person name="Crous P."/>
            <person name="Grigoriev I."/>
        </authorList>
    </citation>
    <scope>NUCLEOTIDE SEQUENCE</scope>
    <source>
        <strain evidence="7">CBS 121739</strain>
    </source>
</reference>
<dbReference type="SUPFAM" id="SSF56524">
    <property type="entry name" value="Oxidoreductase molybdopterin-binding domain"/>
    <property type="match status" value="1"/>
</dbReference>
<dbReference type="Gene3D" id="2.60.40.650">
    <property type="match status" value="1"/>
</dbReference>
<dbReference type="PANTHER" id="PTHR19372">
    <property type="entry name" value="SULFITE REDUCTASE"/>
    <property type="match status" value="1"/>
</dbReference>
<dbReference type="InterPro" id="IPR000572">
    <property type="entry name" value="OxRdtase_Mopterin-bd_dom"/>
</dbReference>
<dbReference type="RefSeq" id="XP_033597189.1">
    <property type="nucleotide sequence ID" value="XM_033742487.1"/>
</dbReference>
<dbReference type="FunFam" id="3.90.420.10:FF:000002">
    <property type="entry name" value="sulfite oxidase, mitochondrial"/>
    <property type="match status" value="1"/>
</dbReference>
<dbReference type="InterPro" id="IPR005066">
    <property type="entry name" value="MoCF_OxRdtse_dimer"/>
</dbReference>
<evidence type="ECO:0000256" key="2">
    <source>
        <dbReference type="ARBA" id="ARBA00022505"/>
    </source>
</evidence>
<dbReference type="GO" id="GO:0020037">
    <property type="term" value="F:heme binding"/>
    <property type="evidence" value="ECO:0007669"/>
    <property type="project" value="TreeGrafter"/>
</dbReference>
<name>A0A6A6VVM5_9PEZI</name>
<dbReference type="Proteomes" id="UP000799437">
    <property type="component" value="Unassembled WGS sequence"/>
</dbReference>
<dbReference type="InterPro" id="IPR036374">
    <property type="entry name" value="OxRdtase_Mopterin-bd_sf"/>
</dbReference>
<accession>A0A6A6VVM5</accession>
<keyword evidence="3" id="KW-0479">Metal-binding</keyword>
<dbReference type="GO" id="GO:0043546">
    <property type="term" value="F:molybdopterin cofactor binding"/>
    <property type="evidence" value="ECO:0007669"/>
    <property type="project" value="TreeGrafter"/>
</dbReference>
<dbReference type="InterPro" id="IPR014756">
    <property type="entry name" value="Ig_E-set"/>
</dbReference>